<dbReference type="SUPFAM" id="SSF53756">
    <property type="entry name" value="UDP-Glycosyltransferase/glycogen phosphorylase"/>
    <property type="match status" value="1"/>
</dbReference>
<keyword evidence="2" id="KW-1185">Reference proteome</keyword>
<dbReference type="Gene3D" id="3.40.50.2000">
    <property type="entry name" value="Glycogen Phosphorylase B"/>
    <property type="match status" value="2"/>
</dbReference>
<dbReference type="Proteomes" id="UP000554286">
    <property type="component" value="Unassembled WGS sequence"/>
</dbReference>
<accession>A0A7W6RCQ4</accession>
<protein>
    <submittedName>
        <fullName evidence="1">Uncharacterized protein</fullName>
    </submittedName>
</protein>
<reference evidence="1 2" key="1">
    <citation type="submission" date="2020-08" db="EMBL/GenBank/DDBJ databases">
        <title>Genome sequencing of Purple Non-Sulfur Bacteria from various extreme environments.</title>
        <authorList>
            <person name="Mayer M."/>
        </authorList>
    </citation>
    <scope>NUCLEOTIDE SEQUENCE [LARGE SCALE GENOMIC DNA]</scope>
    <source>
        <strain evidence="1 2">JA131</strain>
    </source>
</reference>
<dbReference type="PANTHER" id="PTHR38134:SF2">
    <property type="entry name" value="GALACTOKINASE"/>
    <property type="match status" value="1"/>
</dbReference>
<proteinExistence type="predicted"/>
<dbReference type="PANTHER" id="PTHR38134">
    <property type="entry name" value="SLR1395 PROTEIN"/>
    <property type="match status" value="1"/>
</dbReference>
<dbReference type="AlphaFoldDB" id="A0A7W6RCQ4"/>
<dbReference type="InterPro" id="IPR053205">
    <property type="entry name" value="GHMP_kinase_L-arabinokinase"/>
</dbReference>
<evidence type="ECO:0000313" key="2">
    <source>
        <dbReference type="Proteomes" id="UP000554286"/>
    </source>
</evidence>
<dbReference type="RefSeq" id="WP_184043969.1">
    <property type="nucleotide sequence ID" value="NZ_JACIGK010000010.1"/>
</dbReference>
<name>A0A7W6RCQ4_9PROT</name>
<gene>
    <name evidence="1" type="ORF">GGD89_001643</name>
</gene>
<evidence type="ECO:0000313" key="1">
    <source>
        <dbReference type="EMBL" id="MBB4266017.1"/>
    </source>
</evidence>
<dbReference type="EMBL" id="JACIGK010000010">
    <property type="protein sequence ID" value="MBB4266017.1"/>
    <property type="molecule type" value="Genomic_DNA"/>
</dbReference>
<comment type="caution">
    <text evidence="1">The sequence shown here is derived from an EMBL/GenBank/DDBJ whole genome shotgun (WGS) entry which is preliminary data.</text>
</comment>
<organism evidence="1 2">
    <name type="scientific">Roseospira visakhapatnamensis</name>
    <dbReference type="NCBI Taxonomy" id="390880"/>
    <lineage>
        <taxon>Bacteria</taxon>
        <taxon>Pseudomonadati</taxon>
        <taxon>Pseudomonadota</taxon>
        <taxon>Alphaproteobacteria</taxon>
        <taxon>Rhodospirillales</taxon>
        <taxon>Rhodospirillaceae</taxon>
        <taxon>Roseospira</taxon>
    </lineage>
</organism>
<sequence length="366" mass="38832">MPDRAARLYVAVTPHGYGHLSMTGAVLDALRTRRPEVTVSLETTLPAPIVAARVAGPVTLVPETDDFGLAMVDSTALDPEASAARYRALHADWDAVVGRAARRMAAQAPDLVLSNVGYIALAAAHRLGVPALALGPFTWTEIYRHYFADRPEAAASLATMDAAYDGARAVLVAEGAMPLRDRPNRLPIGPVGAPGRACPDALRRDLGVDGAVRLALVTFGGVASGLDLAAWPRGTGWRWLVRGGVAADHPDAHDMDRLPDWTFPDILASCDAVVTKLGYGMTMECGLCQRPTLYLPRTDGWPEQPYLRDWLARHTPLRAVTAESLGSGAIVDDLAALLDQPVPGPAPRPTGAADAAAVIERLLDES</sequence>